<comment type="caution">
    <text evidence="1">The sequence shown here is derived from an EMBL/GenBank/DDBJ whole genome shotgun (WGS) entry which is preliminary data.</text>
</comment>
<gene>
    <name evidence="1" type="ORF">EAY64_05365</name>
</gene>
<dbReference type="AlphaFoldDB" id="A0A454JL57"/>
<dbReference type="EMBL" id="RFAR01000018">
    <property type="protein sequence ID" value="RMD00153.1"/>
    <property type="molecule type" value="Genomic_DNA"/>
</dbReference>
<reference evidence="1 2" key="1">
    <citation type="submission" date="2018-10" db="EMBL/GenBank/DDBJ databases">
        <title>Draft genome sequence of Aquitalea MWU14-2217 isolated from a wild cranberry bog in Provincetown, Massachusetts.</title>
        <authorList>
            <person name="Ebadzadsahrai G."/>
            <person name="Soby S."/>
        </authorList>
    </citation>
    <scope>NUCLEOTIDE SEQUENCE [LARGE SCALE GENOMIC DNA]</scope>
    <source>
        <strain evidence="1 2">MWU14-2217</strain>
    </source>
</reference>
<dbReference type="Proteomes" id="UP000274139">
    <property type="component" value="Unassembled WGS sequence"/>
</dbReference>
<keyword evidence="2" id="KW-1185">Reference proteome</keyword>
<sequence>MSDLRIALVAEGDTDLVIIEAALKAILDRPFILTKLQPEATRPQMGTGWSGVLKWCDAAGQRQAASLDGDPTLERFDLLIIHLDVDVSSEQYANAGAGVQAIAVQKGWGPLPCVQPCPPVSNSVVQLTSVLDSWLSPASRGNKTVLCLPAQSSGTWLAAATLPVGHILLNGPECDITLESQLSHLSLQYRIRKKVREYRQHAEQVTNNWPVIKALCTQATAFELAVLAAV</sequence>
<dbReference type="OrthoDB" id="1998418at2"/>
<evidence type="ECO:0008006" key="3">
    <source>
        <dbReference type="Google" id="ProtNLM"/>
    </source>
</evidence>
<dbReference type="RefSeq" id="WP_103523756.1">
    <property type="nucleotide sequence ID" value="NZ_JAIZDC010000004.1"/>
</dbReference>
<name>A0A454JL57_9NEIS</name>
<accession>A0A454JL57</accession>
<proteinExistence type="predicted"/>
<protein>
    <recommendedName>
        <fullName evidence="3">DUF4276 family protein</fullName>
    </recommendedName>
</protein>
<organism evidence="1 2">
    <name type="scientific">Aquitalea palustris</name>
    <dbReference type="NCBI Taxonomy" id="2480983"/>
    <lineage>
        <taxon>Bacteria</taxon>
        <taxon>Pseudomonadati</taxon>
        <taxon>Pseudomonadota</taxon>
        <taxon>Betaproteobacteria</taxon>
        <taxon>Neisseriales</taxon>
        <taxon>Chromobacteriaceae</taxon>
        <taxon>Aquitalea</taxon>
    </lineage>
</organism>
<evidence type="ECO:0000313" key="1">
    <source>
        <dbReference type="EMBL" id="RMD00153.1"/>
    </source>
</evidence>
<evidence type="ECO:0000313" key="2">
    <source>
        <dbReference type="Proteomes" id="UP000274139"/>
    </source>
</evidence>